<feature type="chain" id="PRO_5040768275" evidence="2">
    <location>
        <begin position="18"/>
        <end position="175"/>
    </location>
</feature>
<comment type="caution">
    <text evidence="3">The sequence shown here is derived from an EMBL/GenBank/DDBJ whole genome shotgun (WGS) entry which is preliminary data.</text>
</comment>
<protein>
    <submittedName>
        <fullName evidence="3">Uncharacterized protein</fullName>
    </submittedName>
</protein>
<dbReference type="OrthoDB" id="10491551at2759"/>
<dbReference type="EMBL" id="JANBPK010001083">
    <property type="protein sequence ID" value="KAJ2926098.1"/>
    <property type="molecule type" value="Genomic_DNA"/>
</dbReference>
<feature type="region of interest" description="Disordered" evidence="1">
    <location>
        <begin position="98"/>
        <end position="139"/>
    </location>
</feature>
<keyword evidence="2" id="KW-0732">Signal</keyword>
<name>A0A9W8J508_9AGAR</name>
<feature type="signal peptide" evidence="2">
    <location>
        <begin position="1"/>
        <end position="17"/>
    </location>
</feature>
<reference evidence="3" key="1">
    <citation type="submission" date="2022-06" db="EMBL/GenBank/DDBJ databases">
        <title>Genome Sequence of Candolleomyces eurysporus.</title>
        <authorList>
            <person name="Buettner E."/>
        </authorList>
    </citation>
    <scope>NUCLEOTIDE SEQUENCE</scope>
    <source>
        <strain evidence="3">VTCC 930004</strain>
    </source>
</reference>
<evidence type="ECO:0000313" key="3">
    <source>
        <dbReference type="EMBL" id="KAJ2926098.1"/>
    </source>
</evidence>
<evidence type="ECO:0000256" key="1">
    <source>
        <dbReference type="SAM" id="MobiDB-lite"/>
    </source>
</evidence>
<keyword evidence="4" id="KW-1185">Reference proteome</keyword>
<dbReference type="Proteomes" id="UP001140091">
    <property type="component" value="Unassembled WGS sequence"/>
</dbReference>
<dbReference type="AlphaFoldDB" id="A0A9W8J508"/>
<evidence type="ECO:0000313" key="4">
    <source>
        <dbReference type="Proteomes" id="UP001140091"/>
    </source>
</evidence>
<sequence>MHSILFFLALAITSVLGIHTGKDWTSSVTVDLSTIPRGHSTGTGLNPSPTVPSLTGTTFIPGGTQSVTLITGPGGTSITVPVTVSTTAGGTEITSVTPGGTTTASVPVPDGTTTATAPGTTGTDLAATTGTATTGTTAGAQTAAPSSAAVSHGDVGMTLAMSGVISGSLAFFLGL</sequence>
<accession>A0A9W8J508</accession>
<evidence type="ECO:0000256" key="2">
    <source>
        <dbReference type="SAM" id="SignalP"/>
    </source>
</evidence>
<gene>
    <name evidence="3" type="ORF">H1R20_g10999</name>
</gene>
<proteinExistence type="predicted"/>
<feature type="compositionally biased region" description="Low complexity" evidence="1">
    <location>
        <begin position="111"/>
        <end position="139"/>
    </location>
</feature>
<organism evidence="3 4">
    <name type="scientific">Candolleomyces eurysporus</name>
    <dbReference type="NCBI Taxonomy" id="2828524"/>
    <lineage>
        <taxon>Eukaryota</taxon>
        <taxon>Fungi</taxon>
        <taxon>Dikarya</taxon>
        <taxon>Basidiomycota</taxon>
        <taxon>Agaricomycotina</taxon>
        <taxon>Agaricomycetes</taxon>
        <taxon>Agaricomycetidae</taxon>
        <taxon>Agaricales</taxon>
        <taxon>Agaricineae</taxon>
        <taxon>Psathyrellaceae</taxon>
        <taxon>Candolleomyces</taxon>
    </lineage>
</organism>
<feature type="non-terminal residue" evidence="3">
    <location>
        <position position="1"/>
    </location>
</feature>